<accession>A0A1W1BXL0</accession>
<keyword evidence="1" id="KW-0472">Membrane</keyword>
<evidence type="ECO:0000256" key="1">
    <source>
        <dbReference type="SAM" id="Phobius"/>
    </source>
</evidence>
<keyword evidence="1" id="KW-0812">Transmembrane</keyword>
<organism evidence="2">
    <name type="scientific">hydrothermal vent metagenome</name>
    <dbReference type="NCBI Taxonomy" id="652676"/>
    <lineage>
        <taxon>unclassified sequences</taxon>
        <taxon>metagenomes</taxon>
        <taxon>ecological metagenomes</taxon>
    </lineage>
</organism>
<dbReference type="AlphaFoldDB" id="A0A1W1BXL0"/>
<name>A0A1W1BXL0_9ZZZZ</name>
<dbReference type="GO" id="GO:0016020">
    <property type="term" value="C:membrane"/>
    <property type="evidence" value="ECO:0007669"/>
    <property type="project" value="InterPro"/>
</dbReference>
<feature type="transmembrane region" description="Helical" evidence="1">
    <location>
        <begin position="93"/>
        <end position="115"/>
    </location>
</feature>
<sequence length="171" mass="18661">MFKIYFGEWSSGKLKRLPYVGYYFLIFFLFAVLMFGSLFLMGGIGSIMNGDMNGVQEAFASGGGILATLLFIGASIAFMVAQFNIFAKRIRDMGLPVLWTIVGIIIFSIVLNVLFPPHEVAMQSTVIETANSTMRSASTTVESSTPVNIANLVIFLALIFVPSGTFGKRSE</sequence>
<protein>
    <recommendedName>
        <fullName evidence="3">DUF805 domain-containing protein</fullName>
    </recommendedName>
</protein>
<gene>
    <name evidence="2" type="ORF">MNB_SV-6-1361</name>
</gene>
<evidence type="ECO:0000313" key="2">
    <source>
        <dbReference type="EMBL" id="SFV58214.1"/>
    </source>
</evidence>
<dbReference type="EMBL" id="FPHC01000047">
    <property type="protein sequence ID" value="SFV58214.1"/>
    <property type="molecule type" value="Genomic_DNA"/>
</dbReference>
<keyword evidence="1" id="KW-1133">Transmembrane helix</keyword>
<evidence type="ECO:0008006" key="3">
    <source>
        <dbReference type="Google" id="ProtNLM"/>
    </source>
</evidence>
<feature type="transmembrane region" description="Helical" evidence="1">
    <location>
        <begin position="20"/>
        <end position="47"/>
    </location>
</feature>
<proteinExistence type="predicted"/>
<reference evidence="2" key="1">
    <citation type="submission" date="2016-10" db="EMBL/GenBank/DDBJ databases">
        <authorList>
            <person name="de Groot N.N."/>
        </authorList>
    </citation>
    <scope>NUCLEOTIDE SEQUENCE</scope>
</reference>
<feature type="transmembrane region" description="Helical" evidence="1">
    <location>
        <begin position="149"/>
        <end position="167"/>
    </location>
</feature>
<feature type="transmembrane region" description="Helical" evidence="1">
    <location>
        <begin position="59"/>
        <end position="81"/>
    </location>
</feature>